<feature type="compositionally biased region" description="Polar residues" evidence="3">
    <location>
        <begin position="786"/>
        <end position="799"/>
    </location>
</feature>
<dbReference type="InterPro" id="IPR036859">
    <property type="entry name" value="CAP-Gly_dom_sf"/>
</dbReference>
<dbReference type="Gene3D" id="2.30.30.190">
    <property type="entry name" value="CAP Gly-rich-like domain"/>
    <property type="match status" value="1"/>
</dbReference>
<dbReference type="GO" id="GO:0005634">
    <property type="term" value="C:nucleus"/>
    <property type="evidence" value="ECO:0007669"/>
    <property type="project" value="TreeGrafter"/>
</dbReference>
<evidence type="ECO:0000256" key="3">
    <source>
        <dbReference type="SAM" id="MobiDB-lite"/>
    </source>
</evidence>
<dbReference type="GeneID" id="112690266"/>
<dbReference type="PANTHER" id="PTHR24200">
    <property type="entry name" value="TOUCAN, ISOFORM A"/>
    <property type="match status" value="1"/>
</dbReference>
<accession>A0A8B8GBM8</accession>
<keyword evidence="1 2" id="KW-0175">Coiled coil</keyword>
<feature type="compositionally biased region" description="Low complexity" evidence="3">
    <location>
        <begin position="1271"/>
        <end position="1281"/>
    </location>
</feature>
<dbReference type="GO" id="GO:0008017">
    <property type="term" value="F:microtubule binding"/>
    <property type="evidence" value="ECO:0007669"/>
    <property type="project" value="TreeGrafter"/>
</dbReference>
<feature type="compositionally biased region" description="Basic and acidic residues" evidence="3">
    <location>
        <begin position="636"/>
        <end position="647"/>
    </location>
</feature>
<evidence type="ECO:0000256" key="2">
    <source>
        <dbReference type="SAM" id="Coils"/>
    </source>
</evidence>
<evidence type="ECO:0000313" key="6">
    <source>
        <dbReference type="RefSeq" id="XP_025420021.1"/>
    </source>
</evidence>
<feature type="region of interest" description="Disordered" evidence="3">
    <location>
        <begin position="501"/>
        <end position="520"/>
    </location>
</feature>
<gene>
    <name evidence="6" type="primary">LOC112690266</name>
</gene>
<dbReference type="SUPFAM" id="SSF74924">
    <property type="entry name" value="Cap-Gly domain"/>
    <property type="match status" value="1"/>
</dbReference>
<feature type="compositionally biased region" description="Low complexity" evidence="3">
    <location>
        <begin position="553"/>
        <end position="568"/>
    </location>
</feature>
<name>A0A8B8GBM8_9HEMI</name>
<dbReference type="Proteomes" id="UP000694846">
    <property type="component" value="Unplaced"/>
</dbReference>
<organism evidence="5 6">
    <name type="scientific">Sipha flava</name>
    <name type="common">yellow sugarcane aphid</name>
    <dbReference type="NCBI Taxonomy" id="143950"/>
    <lineage>
        <taxon>Eukaryota</taxon>
        <taxon>Metazoa</taxon>
        <taxon>Ecdysozoa</taxon>
        <taxon>Arthropoda</taxon>
        <taxon>Hexapoda</taxon>
        <taxon>Insecta</taxon>
        <taxon>Pterygota</taxon>
        <taxon>Neoptera</taxon>
        <taxon>Paraneoptera</taxon>
        <taxon>Hemiptera</taxon>
        <taxon>Sternorrhyncha</taxon>
        <taxon>Aphidomorpha</taxon>
        <taxon>Aphidoidea</taxon>
        <taxon>Aphididae</taxon>
        <taxon>Sipha</taxon>
    </lineage>
</organism>
<dbReference type="InterPro" id="IPR051293">
    <property type="entry name" value="MTUS1/CCDC69"/>
</dbReference>
<dbReference type="Pfam" id="PF01302">
    <property type="entry name" value="CAP_GLY"/>
    <property type="match status" value="1"/>
</dbReference>
<evidence type="ECO:0000313" key="5">
    <source>
        <dbReference type="Proteomes" id="UP000694846"/>
    </source>
</evidence>
<feature type="region of interest" description="Disordered" evidence="3">
    <location>
        <begin position="548"/>
        <end position="647"/>
    </location>
</feature>
<feature type="region of interest" description="Disordered" evidence="3">
    <location>
        <begin position="448"/>
        <end position="479"/>
    </location>
</feature>
<feature type="compositionally biased region" description="Polar residues" evidence="3">
    <location>
        <begin position="706"/>
        <end position="720"/>
    </location>
</feature>
<proteinExistence type="predicted"/>
<feature type="domain" description="CAP-Gly" evidence="4">
    <location>
        <begin position="213"/>
        <end position="255"/>
    </location>
</feature>
<evidence type="ECO:0000256" key="1">
    <source>
        <dbReference type="ARBA" id="ARBA00023054"/>
    </source>
</evidence>
<feature type="coiled-coil region" evidence="2">
    <location>
        <begin position="892"/>
        <end position="973"/>
    </location>
</feature>
<evidence type="ECO:0000259" key="4">
    <source>
        <dbReference type="PROSITE" id="PS50245"/>
    </source>
</evidence>
<dbReference type="InterPro" id="IPR000938">
    <property type="entry name" value="CAP-Gly_domain"/>
</dbReference>
<feature type="compositionally biased region" description="Low complexity" evidence="3">
    <location>
        <begin position="728"/>
        <end position="743"/>
    </location>
</feature>
<feature type="region of interest" description="Disordered" evidence="3">
    <location>
        <begin position="786"/>
        <end position="819"/>
    </location>
</feature>
<feature type="compositionally biased region" description="Basic and acidic residues" evidence="3">
    <location>
        <begin position="608"/>
        <end position="620"/>
    </location>
</feature>
<dbReference type="OrthoDB" id="10038993at2759"/>
<dbReference type="GO" id="GO:0005737">
    <property type="term" value="C:cytoplasm"/>
    <property type="evidence" value="ECO:0007669"/>
    <property type="project" value="TreeGrafter"/>
</dbReference>
<feature type="coiled-coil region" evidence="2">
    <location>
        <begin position="1011"/>
        <end position="1134"/>
    </location>
</feature>
<dbReference type="RefSeq" id="XP_025420021.1">
    <property type="nucleotide sequence ID" value="XM_025564236.1"/>
</dbReference>
<feature type="compositionally biased region" description="Polar residues" evidence="3">
    <location>
        <begin position="511"/>
        <end position="520"/>
    </location>
</feature>
<protein>
    <submittedName>
        <fullName evidence="6">Uncharacterized protein LOC112690266 isoform X1</fullName>
    </submittedName>
</protein>
<feature type="compositionally biased region" description="Basic and acidic residues" evidence="3">
    <location>
        <begin position="1259"/>
        <end position="1269"/>
    </location>
</feature>
<reference evidence="6" key="1">
    <citation type="submission" date="2025-08" db="UniProtKB">
        <authorList>
            <consortium name="RefSeq"/>
        </authorList>
    </citation>
    <scope>IDENTIFICATION</scope>
    <source>
        <tissue evidence="6">Whole body</tissue>
    </source>
</reference>
<feature type="region of interest" description="Disordered" evidence="3">
    <location>
        <begin position="1250"/>
        <end position="1281"/>
    </location>
</feature>
<keyword evidence="5" id="KW-1185">Reference proteome</keyword>
<dbReference type="SMART" id="SM01052">
    <property type="entry name" value="CAP_GLY"/>
    <property type="match status" value="1"/>
</dbReference>
<dbReference type="PANTHER" id="PTHR24200:SF11">
    <property type="entry name" value="TOUCAN, ISOFORM A"/>
    <property type="match status" value="1"/>
</dbReference>
<feature type="region of interest" description="Disordered" evidence="3">
    <location>
        <begin position="675"/>
        <end position="743"/>
    </location>
</feature>
<dbReference type="PROSITE" id="PS50245">
    <property type="entry name" value="CAP_GLY_2"/>
    <property type="match status" value="1"/>
</dbReference>
<sequence>MDCARRKSIQENYDILMYQDYKFSKMKRELAADEIKWPCCIKACKTSLEKQKPLTEKKSIQNRLNHEVHNCVVDCKLHQKIKLVRKKRKATVDVCERPSKVLNTSLATTKDSNNIKTPGESKIPVLHSNQLRSRFSNISNKVRSHLDSSYRTSSPSMLFGLFNNSSSENKVHPPTRPSSLFKPTNGTLVTEKDIGSSVELTRHSKTGILKYFGKTVLGPGDWCGVEVESGHGVCDGSICGVRYFSCQDQCALFVLAHLVRVSKCQNIVKNKVDVEPMYDDGCPTSLSNWDLNTIKTESPFECTDSLGILTPDQMVEFRGDEANYEVPGLLFKMSPQQITECISDGDVTMNDLETISMPKDDDLVSPVLSSDPSNHTVSEHDSASAYPKRSTVSFGNVFYDNFIIDRTPSLEDLPMDDLSSKTTTEVSVPSIAPINTVVTSITSVGSLDTGYQGDGETSRPTSRGATVKRLGPTEPMTDSDFFTESEAEDHCHRKARVIDGTLYSGDGNNIKPGTQSDNQNNVAQNVEEMDSSGIYSDFDRIFEEPPMHKDSSEAVSSNNSTSPSSVNSQRIRPATIDEPTDSTIPECAEDASSPASKRYKRPTPVKPKNLDLRSDQENRTPRSRKPAGRWDAVMNKIEKSKTDQKSRVNRLKDVKSKINSINPLVTVYANRLKESPTNSEPLPVRSHRENTSLKAKSRRTRARGGSESNLPMSDQKTNTPRPRCIPKSSQNSSRDSSFSDLSGDTKMTLKQAASHPSLINKNFNLRTPTINVVAPSVRKPLTTALKGTSQNRRYNSDHNLVTKPDGKTQGPQAGKTTATTSKVIKTIKKDDVVDRETLQLVETQLHHVTKGFDAVSVLFQYLVDDMDALSTTRLKEQLDANHHNLLSTKCSLDESQAKCIQYQEEINQLRKEIDKYHIDLEIKEKLVNEITSLKETEIYGLEKKLEEQANSLKQQFNDELNKHKNESEEEKMKLILSHDQKIVELQQINKLEVSHIQKLATEKEIELAQKILVLENEHNLLMSERDILKEENQRLVEDKKLQNTSLGYQKLFNEAESLRTVLELKSSEMQDLRKQNERLQREVEDLPAIVQRLEAAQSRVEDLNVQLQRKSEIEMQLSQEKDKMAREIDLEKEKKKRLSCHNEELQWKLKKSTEVANHLAVSTKRLSQTPQDLAAMKEAQNNYQKLCRESSNSENSGDEDTMTSQLEIDLEGPARILGVMKKNDSLSYVFEVEEEPSEIATRLVRRASSLRSVGKSRTRTRDSIGEKRSRASSQSSSTKSVELESALTRNLDELFVPNPEDRYLSDCFTCSSDSSNSSPEHMIYDQNRTASYIVTQQTGKKTKSDGLAI</sequence>